<evidence type="ECO:0000256" key="4">
    <source>
        <dbReference type="ARBA" id="ARBA00022475"/>
    </source>
</evidence>
<evidence type="ECO:0000256" key="12">
    <source>
        <dbReference type="SAM" id="Phobius"/>
    </source>
</evidence>
<keyword evidence="9 12" id="KW-0472">Membrane</keyword>
<feature type="transmembrane region" description="Helical" evidence="12">
    <location>
        <begin position="183"/>
        <end position="204"/>
    </location>
</feature>
<dbReference type="PROSITE" id="PS50283">
    <property type="entry name" value="NA_SOLUT_SYMP_3"/>
    <property type="match status" value="1"/>
</dbReference>
<keyword evidence="6 12" id="KW-1133">Transmembrane helix</keyword>
<dbReference type="AlphaFoldDB" id="A0A8X6UAD5"/>
<dbReference type="Proteomes" id="UP000887013">
    <property type="component" value="Unassembled WGS sequence"/>
</dbReference>
<feature type="transmembrane region" description="Helical" evidence="12">
    <location>
        <begin position="126"/>
        <end position="151"/>
    </location>
</feature>
<evidence type="ECO:0000256" key="9">
    <source>
        <dbReference type="ARBA" id="ARBA00023136"/>
    </source>
</evidence>
<dbReference type="InterPro" id="IPR051163">
    <property type="entry name" value="Sodium:Solute_Symporter_SSF"/>
</dbReference>
<dbReference type="PANTHER" id="PTHR42985:SF40">
    <property type="entry name" value="LD47995P-RELATED"/>
    <property type="match status" value="1"/>
</dbReference>
<keyword evidence="8" id="KW-0406">Ion transport</keyword>
<protein>
    <submittedName>
        <fullName evidence="15">Sodium-coupled monocarboxylate transporter 1</fullName>
    </submittedName>
</protein>
<dbReference type="EMBL" id="BMAW01078711">
    <property type="protein sequence ID" value="GFU12085.1"/>
    <property type="molecule type" value="Genomic_DNA"/>
</dbReference>
<dbReference type="GO" id="GO:0005886">
    <property type="term" value="C:plasma membrane"/>
    <property type="evidence" value="ECO:0007669"/>
    <property type="project" value="UniProtKB-SubCell"/>
</dbReference>
<evidence type="ECO:0000313" key="16">
    <source>
        <dbReference type="EMBL" id="GFU12085.1"/>
    </source>
</evidence>
<feature type="transmembrane region" description="Helical" evidence="12">
    <location>
        <begin position="83"/>
        <end position="105"/>
    </location>
</feature>
<feature type="transmembrane region" description="Helical" evidence="12">
    <location>
        <begin position="157"/>
        <end position="176"/>
    </location>
</feature>
<dbReference type="OrthoDB" id="6420980at2759"/>
<evidence type="ECO:0000256" key="10">
    <source>
        <dbReference type="ARBA" id="ARBA00023201"/>
    </source>
</evidence>
<evidence type="ECO:0000256" key="5">
    <source>
        <dbReference type="ARBA" id="ARBA00022692"/>
    </source>
</evidence>
<dbReference type="PANTHER" id="PTHR42985">
    <property type="entry name" value="SODIUM-COUPLED MONOCARBOXYLATE TRANSPORTER"/>
    <property type="match status" value="1"/>
</dbReference>
<organism evidence="15 17">
    <name type="scientific">Nephila pilipes</name>
    <name type="common">Giant wood spider</name>
    <name type="synonym">Nephila maculata</name>
    <dbReference type="NCBI Taxonomy" id="299642"/>
    <lineage>
        <taxon>Eukaryota</taxon>
        <taxon>Metazoa</taxon>
        <taxon>Ecdysozoa</taxon>
        <taxon>Arthropoda</taxon>
        <taxon>Chelicerata</taxon>
        <taxon>Arachnida</taxon>
        <taxon>Araneae</taxon>
        <taxon>Araneomorphae</taxon>
        <taxon>Entelegynae</taxon>
        <taxon>Araneoidea</taxon>
        <taxon>Nephilidae</taxon>
        <taxon>Nephila</taxon>
    </lineage>
</organism>
<dbReference type="Gene3D" id="1.20.1730.10">
    <property type="entry name" value="Sodium/glucose cotransporter"/>
    <property type="match status" value="1"/>
</dbReference>
<keyword evidence="3" id="KW-0813">Transport</keyword>
<evidence type="ECO:0000256" key="1">
    <source>
        <dbReference type="ARBA" id="ARBA00004651"/>
    </source>
</evidence>
<accession>A0A8X6UAD5</accession>
<dbReference type="Pfam" id="PF00474">
    <property type="entry name" value="SSF"/>
    <property type="match status" value="1"/>
</dbReference>
<evidence type="ECO:0000313" key="14">
    <source>
        <dbReference type="EMBL" id="GFT49166.1"/>
    </source>
</evidence>
<dbReference type="EMBL" id="BMAW01121556">
    <property type="protein sequence ID" value="GFT94598.1"/>
    <property type="molecule type" value="Genomic_DNA"/>
</dbReference>
<dbReference type="GO" id="GO:0015293">
    <property type="term" value="F:symporter activity"/>
    <property type="evidence" value="ECO:0007669"/>
    <property type="project" value="TreeGrafter"/>
</dbReference>
<keyword evidence="7" id="KW-0915">Sodium</keyword>
<dbReference type="InterPro" id="IPR001734">
    <property type="entry name" value="Na/solute_symporter"/>
</dbReference>
<evidence type="ECO:0000256" key="7">
    <source>
        <dbReference type="ARBA" id="ARBA00023053"/>
    </source>
</evidence>
<comment type="caution">
    <text evidence="15">The sequence shown here is derived from an EMBL/GenBank/DDBJ whole genome shotgun (WGS) entry which is preliminary data.</text>
</comment>
<evidence type="ECO:0000313" key="17">
    <source>
        <dbReference type="Proteomes" id="UP000887013"/>
    </source>
</evidence>
<comment type="similarity">
    <text evidence="2 11">Belongs to the sodium:solute symporter (SSF) (TC 2.A.21) family.</text>
</comment>
<gene>
    <name evidence="15" type="primary">slc5a8</name>
    <name evidence="13" type="ORF">NPIL_222891</name>
    <name evidence="16" type="ORF">NPIL_362991</name>
    <name evidence="14" type="ORF">NPIL_502411</name>
    <name evidence="15" type="ORF">NPIL_574151</name>
</gene>
<dbReference type="EMBL" id="BMAW01108582">
    <property type="protein sequence ID" value="GFT34775.1"/>
    <property type="molecule type" value="Genomic_DNA"/>
</dbReference>
<name>A0A8X6UAD5_NEPPI</name>
<evidence type="ECO:0000313" key="15">
    <source>
        <dbReference type="EMBL" id="GFT94598.1"/>
    </source>
</evidence>
<keyword evidence="17" id="KW-1185">Reference proteome</keyword>
<dbReference type="EMBL" id="BMAW01065181">
    <property type="protein sequence ID" value="GFT49166.1"/>
    <property type="molecule type" value="Genomic_DNA"/>
</dbReference>
<feature type="transmembrane region" description="Helical" evidence="12">
    <location>
        <begin position="52"/>
        <end position="71"/>
    </location>
</feature>
<evidence type="ECO:0000256" key="11">
    <source>
        <dbReference type="RuleBase" id="RU362091"/>
    </source>
</evidence>
<reference evidence="15" key="1">
    <citation type="submission" date="2020-08" db="EMBL/GenBank/DDBJ databases">
        <title>Multicomponent nature underlies the extraordinary mechanical properties of spider dragline silk.</title>
        <authorList>
            <person name="Kono N."/>
            <person name="Nakamura H."/>
            <person name="Mori M."/>
            <person name="Yoshida Y."/>
            <person name="Ohtoshi R."/>
            <person name="Malay A.D."/>
            <person name="Moran D.A.P."/>
            <person name="Tomita M."/>
            <person name="Numata K."/>
            <person name="Arakawa K."/>
        </authorList>
    </citation>
    <scope>NUCLEOTIDE SEQUENCE</scope>
</reference>
<comment type="subcellular location">
    <subcellularLocation>
        <location evidence="1">Cell membrane</location>
        <topology evidence="1">Multi-pass membrane protein</topology>
    </subcellularLocation>
</comment>
<dbReference type="GO" id="GO:0006814">
    <property type="term" value="P:sodium ion transport"/>
    <property type="evidence" value="ECO:0007669"/>
    <property type="project" value="UniProtKB-KW"/>
</dbReference>
<evidence type="ECO:0000313" key="13">
    <source>
        <dbReference type="EMBL" id="GFT34775.1"/>
    </source>
</evidence>
<evidence type="ECO:0000256" key="6">
    <source>
        <dbReference type="ARBA" id="ARBA00022989"/>
    </source>
</evidence>
<evidence type="ECO:0000256" key="3">
    <source>
        <dbReference type="ARBA" id="ARBA00022448"/>
    </source>
</evidence>
<feature type="transmembrane region" description="Helical" evidence="12">
    <location>
        <begin position="12"/>
        <end position="31"/>
    </location>
</feature>
<evidence type="ECO:0000256" key="2">
    <source>
        <dbReference type="ARBA" id="ARBA00006434"/>
    </source>
</evidence>
<keyword evidence="4" id="KW-1003">Cell membrane</keyword>
<keyword evidence="10" id="KW-0739">Sodium transport</keyword>
<dbReference type="InterPro" id="IPR038377">
    <property type="entry name" value="Na/Glc_symporter_sf"/>
</dbReference>
<keyword evidence="5 12" id="KW-0812">Transmembrane</keyword>
<proteinExistence type="inferred from homology"/>
<evidence type="ECO:0000256" key="8">
    <source>
        <dbReference type="ARBA" id="ARBA00023065"/>
    </source>
</evidence>
<sequence>MSSKQHLGFADTAVIGVSLIIPALIGLKFRFSGGRQRTTNEYFLAGKDASMFPVIMSLSVTILSASAMLGLPSEIYKFGCQFLLVGFSTGIGMLLSSRIFLPVYFECKVSSIYEYLEMRFGKYTKYTVSGMFIIQMVLYTSSVLLGPVLALTAVTDFSIEMMIISSGAVCTFYCFLGGIKAVLWTDAFQGVLMFVCLIIIYSVGLQEIGGFTEMYKRASTGDRIQFFE</sequence>